<dbReference type="GO" id="GO:0003677">
    <property type="term" value="F:DNA binding"/>
    <property type="evidence" value="ECO:0007669"/>
    <property type="project" value="UniProtKB-KW"/>
</dbReference>
<name>A0A4R6PR42_9GAMM</name>
<organism evidence="2 3">
    <name type="scientific">Idiomarina aquatica</name>
    <dbReference type="NCBI Taxonomy" id="1327752"/>
    <lineage>
        <taxon>Bacteria</taxon>
        <taxon>Pseudomonadati</taxon>
        <taxon>Pseudomonadota</taxon>
        <taxon>Gammaproteobacteria</taxon>
        <taxon>Alteromonadales</taxon>
        <taxon>Idiomarinaceae</taxon>
        <taxon>Idiomarina</taxon>
    </lineage>
</organism>
<sequence length="236" mass="26676">MPSLEREMIKNFRFGCASHRFAIYANNRMAALRTALEQNFKTLVAYCGAPGVRPLLREYCQAHPPTSPYLVYFGERLSEFLRRRGLFVEADLAALDYAWLSALMAPEVIAAAATQLTKPGRLSQLQLNPSFCICSCQTHNLAQWLSLTQQSTQQPLPNQDDNAQLHTIDVLLYRNQHMQINVLPLNEPESLFIECLLQGLTVEKAAQRVASGYPAFSLSEWFARLLVMGAFYEKSE</sequence>
<evidence type="ECO:0000259" key="1">
    <source>
        <dbReference type="Pfam" id="PF09836"/>
    </source>
</evidence>
<feature type="domain" description="Putative DNA-binding" evidence="1">
    <location>
        <begin position="16"/>
        <end position="81"/>
    </location>
</feature>
<evidence type="ECO:0000313" key="2">
    <source>
        <dbReference type="EMBL" id="TDP40301.1"/>
    </source>
</evidence>
<dbReference type="InterPro" id="IPR044922">
    <property type="entry name" value="DUF2063_N_sf"/>
</dbReference>
<dbReference type="Pfam" id="PF09836">
    <property type="entry name" value="DUF2063"/>
    <property type="match status" value="1"/>
</dbReference>
<dbReference type="Proteomes" id="UP000295531">
    <property type="component" value="Unassembled WGS sequence"/>
</dbReference>
<keyword evidence="3" id="KW-1185">Reference proteome</keyword>
<gene>
    <name evidence="2" type="ORF">DEU29_102201</name>
</gene>
<dbReference type="Gene3D" id="1.10.150.690">
    <property type="entry name" value="DUF2063"/>
    <property type="match status" value="1"/>
</dbReference>
<comment type="caution">
    <text evidence="2">The sequence shown here is derived from an EMBL/GenBank/DDBJ whole genome shotgun (WGS) entry which is preliminary data.</text>
</comment>
<accession>A0A4R6PR42</accession>
<reference evidence="2 3" key="1">
    <citation type="submission" date="2019-03" db="EMBL/GenBank/DDBJ databases">
        <title>Freshwater and sediment microbial communities from various areas in North America, analyzing microbe dynamics in response to fracking.</title>
        <authorList>
            <person name="Lamendella R."/>
        </authorList>
    </citation>
    <scope>NUCLEOTIDE SEQUENCE [LARGE SCALE GENOMIC DNA]</scope>
    <source>
        <strain evidence="2 3">18_TX</strain>
    </source>
</reference>
<dbReference type="AlphaFoldDB" id="A0A4R6PR42"/>
<protein>
    <submittedName>
        <fullName evidence="2">Putative DNA-binding protein</fullName>
    </submittedName>
</protein>
<dbReference type="EMBL" id="SNXI01000002">
    <property type="protein sequence ID" value="TDP40301.1"/>
    <property type="molecule type" value="Genomic_DNA"/>
</dbReference>
<evidence type="ECO:0000313" key="3">
    <source>
        <dbReference type="Proteomes" id="UP000295531"/>
    </source>
</evidence>
<dbReference type="InterPro" id="IPR018640">
    <property type="entry name" value="DUF2063"/>
</dbReference>
<keyword evidence="2" id="KW-0238">DNA-binding</keyword>
<proteinExistence type="predicted"/>